<organism evidence="3 4">
    <name type="scientific">Musa balbisiana</name>
    <name type="common">Banana</name>
    <dbReference type="NCBI Taxonomy" id="52838"/>
    <lineage>
        <taxon>Eukaryota</taxon>
        <taxon>Viridiplantae</taxon>
        <taxon>Streptophyta</taxon>
        <taxon>Embryophyta</taxon>
        <taxon>Tracheophyta</taxon>
        <taxon>Spermatophyta</taxon>
        <taxon>Magnoliopsida</taxon>
        <taxon>Liliopsida</taxon>
        <taxon>Zingiberales</taxon>
        <taxon>Musaceae</taxon>
        <taxon>Musa</taxon>
    </lineage>
</organism>
<comment type="caution">
    <text evidence="3">The sequence shown here is derived from an EMBL/GenBank/DDBJ whole genome shotgun (WGS) entry which is preliminary data.</text>
</comment>
<evidence type="ECO:0000313" key="3">
    <source>
        <dbReference type="EMBL" id="THU47647.1"/>
    </source>
</evidence>
<proteinExistence type="predicted"/>
<dbReference type="PANTHER" id="PTHR37225">
    <property type="entry name" value="OSJNBA0011F23.3 PROTEIN"/>
    <property type="match status" value="1"/>
</dbReference>
<reference evidence="3 4" key="1">
    <citation type="journal article" date="2019" name="Nat. Plants">
        <title>Genome sequencing of Musa balbisiana reveals subgenome evolution and function divergence in polyploid bananas.</title>
        <authorList>
            <person name="Yao X."/>
        </authorList>
    </citation>
    <scope>NUCLEOTIDE SEQUENCE [LARGE SCALE GENOMIC DNA]</scope>
    <source>
        <strain evidence="4">cv. DH-PKW</strain>
        <tissue evidence="3">Leaves</tissue>
    </source>
</reference>
<feature type="region of interest" description="Disordered" evidence="1">
    <location>
        <begin position="1"/>
        <end position="22"/>
    </location>
</feature>
<name>A0A4S8IH54_MUSBA</name>
<feature type="transmembrane region" description="Helical" evidence="2">
    <location>
        <begin position="55"/>
        <end position="76"/>
    </location>
</feature>
<keyword evidence="2" id="KW-0812">Transmembrane</keyword>
<keyword evidence="2" id="KW-0472">Membrane</keyword>
<accession>A0A4S8IH54</accession>
<sequence length="188" mass="20958">MNREGRPTGTIDEEIRNRAPPHPHHWMVISDRRAEPRLRINEERRRIQMEGAAQIALPVLGIAAAAAVTFYAVSFMEVRERVGGLRGERKRGRVQIVRQHQGAEGSKKSRERSQEMIIDRSIDRSISRQFFVGILQGGGRRNRGLSVKSSFRERSKPNCRFLSSGGKAAFSPSAVRVSTAASPGAAEE</sequence>
<dbReference type="EMBL" id="PYDT01000010">
    <property type="protein sequence ID" value="THU47647.1"/>
    <property type="molecule type" value="Genomic_DNA"/>
</dbReference>
<keyword evidence="2" id="KW-1133">Transmembrane helix</keyword>
<evidence type="ECO:0008006" key="5">
    <source>
        <dbReference type="Google" id="ProtNLM"/>
    </source>
</evidence>
<dbReference type="Proteomes" id="UP000317650">
    <property type="component" value="Chromosome 9"/>
</dbReference>
<gene>
    <name evidence="3" type="ORF">C4D60_Mb09t17810</name>
</gene>
<dbReference type="PANTHER" id="PTHR37225:SF1">
    <property type="entry name" value="OS04G0657900 PROTEIN"/>
    <property type="match status" value="1"/>
</dbReference>
<evidence type="ECO:0000256" key="1">
    <source>
        <dbReference type="SAM" id="MobiDB-lite"/>
    </source>
</evidence>
<evidence type="ECO:0000256" key="2">
    <source>
        <dbReference type="SAM" id="Phobius"/>
    </source>
</evidence>
<evidence type="ECO:0000313" key="4">
    <source>
        <dbReference type="Proteomes" id="UP000317650"/>
    </source>
</evidence>
<dbReference type="AlphaFoldDB" id="A0A4S8IH54"/>
<protein>
    <recommendedName>
        <fullName evidence="5">Transmembrane protein</fullName>
    </recommendedName>
</protein>
<keyword evidence="4" id="KW-1185">Reference proteome</keyword>